<dbReference type="OrthoDB" id="73155at2157"/>
<dbReference type="KEGG" id="meme:HYG87_05600"/>
<name>A0A8T8K604_9EURY</name>
<keyword evidence="3" id="KW-1185">Reference proteome</keyword>
<dbReference type="Gene3D" id="3.40.50.360">
    <property type="match status" value="1"/>
</dbReference>
<dbReference type="RefSeq" id="WP_211532229.1">
    <property type="nucleotide sequence ID" value="NZ_CP058560.1"/>
</dbReference>
<evidence type="ECO:0000313" key="2">
    <source>
        <dbReference type="EMBL" id="QUH23272.1"/>
    </source>
</evidence>
<dbReference type="GO" id="GO:0010181">
    <property type="term" value="F:FMN binding"/>
    <property type="evidence" value="ECO:0007669"/>
    <property type="project" value="InterPro"/>
</dbReference>
<proteinExistence type="predicted"/>
<dbReference type="EMBL" id="CP058560">
    <property type="protein sequence ID" value="QUH23272.1"/>
    <property type="molecule type" value="Genomic_DNA"/>
</dbReference>
<protein>
    <submittedName>
        <fullName evidence="2">Flavodoxin</fullName>
    </submittedName>
</protein>
<accession>A0A8T8K604</accession>
<feature type="domain" description="Flavodoxin-like" evidence="1">
    <location>
        <begin position="3"/>
        <end position="154"/>
    </location>
</feature>
<sequence>MQIGIVIYSQTENTYLTALKLKEKLIEKGHEVQLERLTIRGETAPRAKNVDLENIPDITPYDGLIFGSPVHAFTLAPAMASYLDQIPLVENKKIALFVTKSLPFNWTGGNQAIGKMKKICQSKEGKIVGTDILVWRGDVDKKIENMIRQFSVLF</sequence>
<dbReference type="AlphaFoldDB" id="A0A8T8K604"/>
<evidence type="ECO:0000259" key="1">
    <source>
        <dbReference type="PROSITE" id="PS50902"/>
    </source>
</evidence>
<organism evidence="2 3">
    <name type="scientific">Methanobacterium alkalithermotolerans</name>
    <dbReference type="NCBI Taxonomy" id="2731220"/>
    <lineage>
        <taxon>Archaea</taxon>
        <taxon>Methanobacteriati</taxon>
        <taxon>Methanobacteriota</taxon>
        <taxon>Methanomada group</taxon>
        <taxon>Methanobacteria</taxon>
        <taxon>Methanobacteriales</taxon>
        <taxon>Methanobacteriaceae</taxon>
        <taxon>Methanobacterium</taxon>
    </lineage>
</organism>
<evidence type="ECO:0000313" key="3">
    <source>
        <dbReference type="Proteomes" id="UP000681041"/>
    </source>
</evidence>
<dbReference type="SUPFAM" id="SSF52218">
    <property type="entry name" value="Flavoproteins"/>
    <property type="match status" value="1"/>
</dbReference>
<dbReference type="Proteomes" id="UP000681041">
    <property type="component" value="Chromosome"/>
</dbReference>
<dbReference type="GeneID" id="64820219"/>
<gene>
    <name evidence="2" type="ORF">HYG87_05600</name>
</gene>
<dbReference type="InterPro" id="IPR029039">
    <property type="entry name" value="Flavoprotein-like_sf"/>
</dbReference>
<dbReference type="InterPro" id="IPR008254">
    <property type="entry name" value="Flavodoxin/NO_synth"/>
</dbReference>
<reference evidence="2" key="1">
    <citation type="submission" date="2020-07" db="EMBL/GenBank/DDBJ databases">
        <title>Methanobacterium. sp. MethCan genome.</title>
        <authorList>
            <person name="Postec A."/>
            <person name="Quemeneur M."/>
        </authorList>
    </citation>
    <scope>NUCLEOTIDE SEQUENCE</scope>
    <source>
        <strain evidence="2">MethCAN</strain>
    </source>
</reference>
<dbReference type="PROSITE" id="PS50902">
    <property type="entry name" value="FLAVODOXIN_LIKE"/>
    <property type="match status" value="1"/>
</dbReference>